<dbReference type="InterPro" id="IPR011332">
    <property type="entry name" value="Ribosomal_zn-bd"/>
</dbReference>
<keyword evidence="16" id="KW-0539">Nucleus</keyword>
<evidence type="ECO:0000256" key="5">
    <source>
        <dbReference type="ARBA" id="ARBA00008373"/>
    </source>
</evidence>
<dbReference type="FunFam" id="3.10.20.90:FF:000014">
    <property type="entry name" value="Ubiquitin-60S ribosomal L40 fusion"/>
    <property type="match status" value="1"/>
</dbReference>
<dbReference type="InterPro" id="IPR019954">
    <property type="entry name" value="Ubiquitin_CS"/>
</dbReference>
<evidence type="ECO:0000313" key="22">
    <source>
        <dbReference type="EMBL" id="OPB37982.1"/>
    </source>
</evidence>
<dbReference type="SUPFAM" id="SSF57829">
    <property type="entry name" value="Zn-binding ribosomal proteins"/>
    <property type="match status" value="1"/>
</dbReference>
<dbReference type="PRINTS" id="PR00348">
    <property type="entry name" value="UBIQUITIN"/>
</dbReference>
<dbReference type="PROSITE" id="PS00299">
    <property type="entry name" value="UBIQUITIN_1"/>
    <property type="match status" value="1"/>
</dbReference>
<dbReference type="InterPro" id="IPR021752">
    <property type="entry name" value="TF_Rrn7_Zf"/>
</dbReference>
<keyword evidence="13" id="KW-0805">Transcription regulation</keyword>
<reference evidence="22 23" key="1">
    <citation type="submission" date="2016-04" db="EMBL/GenBank/DDBJ databases">
        <title>Multiple horizontal gene transfer events from other fungi enriched the ability of the initially mycotrophic fungus Trichoderma (Ascomycota) to feed on dead plant biomass.</title>
        <authorList>
            <person name="Atanasova L."/>
            <person name="Chenthamara K."/>
            <person name="Zhang J."/>
            <person name="Grujic M."/>
            <person name="Henrissat B."/>
            <person name="Kuo A."/>
            <person name="Aertz A."/>
            <person name="Salamov A."/>
            <person name="Lipzen A."/>
            <person name="Labutti K."/>
            <person name="Barry K."/>
            <person name="Miao Y."/>
            <person name="Rahimi M.J."/>
            <person name="Shen Q."/>
            <person name="Grigoriev I.V."/>
            <person name="Kubicek C.P."/>
            <person name="Druzhinina I.S."/>
        </authorList>
    </citation>
    <scope>NUCLEOTIDE SEQUENCE [LARGE SCALE GENOMIC DNA]</scope>
    <source>
        <strain evidence="22 23">NJAU 4742</strain>
    </source>
</reference>
<dbReference type="SMART" id="SM00213">
    <property type="entry name" value="UBQ"/>
    <property type="match status" value="1"/>
</dbReference>
<dbReference type="InterPro" id="IPR000626">
    <property type="entry name" value="Ubiquitin-like_dom"/>
</dbReference>
<dbReference type="InterPro" id="IPR001975">
    <property type="entry name" value="Ribosomal_eL40_dom"/>
</dbReference>
<name>A0A1T3CA80_9HYPO</name>
<feature type="region of interest" description="Disordered" evidence="20">
    <location>
        <begin position="128"/>
        <end position="164"/>
    </location>
</feature>
<dbReference type="Pfam" id="PF11781">
    <property type="entry name" value="Zn_ribbon_RRN7"/>
    <property type="match status" value="1"/>
</dbReference>
<keyword evidence="23" id="KW-1185">Reference proteome</keyword>
<dbReference type="Pfam" id="PF01020">
    <property type="entry name" value="Ribosomal_L40e"/>
    <property type="match status" value="1"/>
</dbReference>
<evidence type="ECO:0000256" key="12">
    <source>
        <dbReference type="ARBA" id="ARBA00022980"/>
    </source>
</evidence>
<organism evidence="22 23">
    <name type="scientific">Trichoderma guizhouense</name>
    <dbReference type="NCBI Taxonomy" id="1491466"/>
    <lineage>
        <taxon>Eukaryota</taxon>
        <taxon>Fungi</taxon>
        <taxon>Dikarya</taxon>
        <taxon>Ascomycota</taxon>
        <taxon>Pezizomycotina</taxon>
        <taxon>Sordariomycetes</taxon>
        <taxon>Hypocreomycetidae</taxon>
        <taxon>Hypocreales</taxon>
        <taxon>Hypocreaceae</taxon>
        <taxon>Trichoderma</taxon>
    </lineage>
</organism>
<dbReference type="Gene3D" id="4.10.1060.50">
    <property type="match status" value="1"/>
</dbReference>
<evidence type="ECO:0000256" key="4">
    <source>
        <dbReference type="ARBA" id="ARBA00006899"/>
    </source>
</evidence>
<keyword evidence="12" id="KW-0689">Ribosomal protein</keyword>
<keyword evidence="10" id="KW-0863">Zinc-finger</keyword>
<dbReference type="GO" id="GO:0042790">
    <property type="term" value="P:nucleolar large rRNA transcription by RNA polymerase I"/>
    <property type="evidence" value="ECO:0007669"/>
    <property type="project" value="TreeGrafter"/>
</dbReference>
<dbReference type="OrthoDB" id="428577at2759"/>
<evidence type="ECO:0000256" key="7">
    <source>
        <dbReference type="ARBA" id="ARBA00022490"/>
    </source>
</evidence>
<feature type="compositionally biased region" description="Low complexity" evidence="20">
    <location>
        <begin position="144"/>
        <end position="157"/>
    </location>
</feature>
<keyword evidence="11" id="KW-0862">Zinc</keyword>
<dbReference type="InterPro" id="IPR029071">
    <property type="entry name" value="Ubiquitin-like_domsf"/>
</dbReference>
<accession>A0A1T3CA80</accession>
<dbReference type="GO" id="GO:0005840">
    <property type="term" value="C:ribosome"/>
    <property type="evidence" value="ECO:0007669"/>
    <property type="project" value="UniProtKB-KW"/>
</dbReference>
<keyword evidence="7" id="KW-0963">Cytoplasm</keyword>
<dbReference type="Pfam" id="PF20645">
    <property type="entry name" value="Rrn7_cyclin_C"/>
    <property type="match status" value="1"/>
</dbReference>
<feature type="region of interest" description="Disordered" evidence="20">
    <location>
        <begin position="56"/>
        <end position="76"/>
    </location>
</feature>
<comment type="function">
    <text evidence="1">Component of the 60S subunit of the ribosome.</text>
</comment>
<dbReference type="InterPro" id="IPR038587">
    <property type="entry name" value="Ribosomal_eL40_sf"/>
</dbReference>
<evidence type="ECO:0000259" key="21">
    <source>
        <dbReference type="PROSITE" id="PS50053"/>
    </source>
</evidence>
<dbReference type="SUPFAM" id="SSF54236">
    <property type="entry name" value="Ubiquitin-like"/>
    <property type="match status" value="1"/>
</dbReference>
<feature type="domain" description="Ubiquitin-like" evidence="21">
    <location>
        <begin position="534"/>
        <end position="609"/>
    </location>
</feature>
<dbReference type="AlphaFoldDB" id="A0A1T3CA80"/>
<keyword evidence="15" id="KW-0804">Transcription</keyword>
<dbReference type="PANTHER" id="PTHR31576:SF2">
    <property type="entry name" value="TATA BOX-BINDING PROTEIN-ASSOCIATED FACTOR RNA POLYMERASE I SUBUNIT B"/>
    <property type="match status" value="1"/>
</dbReference>
<keyword evidence="9" id="KW-0479">Metal-binding</keyword>
<keyword evidence="14" id="KW-0238">DNA-binding</keyword>
<dbReference type="EMBL" id="LVVK01000020">
    <property type="protein sequence ID" value="OPB37982.1"/>
    <property type="molecule type" value="Genomic_DNA"/>
</dbReference>
<dbReference type="GO" id="GO:0005737">
    <property type="term" value="C:cytoplasm"/>
    <property type="evidence" value="ECO:0007669"/>
    <property type="project" value="UniProtKB-SubCell"/>
</dbReference>
<evidence type="ECO:0000256" key="1">
    <source>
        <dbReference type="ARBA" id="ARBA00002241"/>
    </source>
</evidence>
<protein>
    <recommendedName>
        <fullName evidence="21">Ubiquitin-like domain-containing protein</fullName>
    </recommendedName>
</protein>
<evidence type="ECO:0000256" key="19">
    <source>
        <dbReference type="ARBA" id="ARBA00045962"/>
    </source>
</evidence>
<evidence type="ECO:0000256" key="11">
    <source>
        <dbReference type="ARBA" id="ARBA00022833"/>
    </source>
</evidence>
<evidence type="ECO:0000313" key="23">
    <source>
        <dbReference type="Proteomes" id="UP000191004"/>
    </source>
</evidence>
<comment type="caution">
    <text evidence="22">The sequence shown here is derived from an EMBL/GenBank/DDBJ whole genome shotgun (WGS) entry which is preliminary data.</text>
</comment>
<evidence type="ECO:0000256" key="16">
    <source>
        <dbReference type="ARBA" id="ARBA00023242"/>
    </source>
</evidence>
<dbReference type="FunFam" id="4.10.1060.50:FF:000001">
    <property type="entry name" value="ubiquitin-60S ribosomal protein L40"/>
    <property type="match status" value="1"/>
</dbReference>
<evidence type="ECO:0000256" key="2">
    <source>
        <dbReference type="ARBA" id="ARBA00004496"/>
    </source>
</evidence>
<dbReference type="GO" id="GO:0006412">
    <property type="term" value="P:translation"/>
    <property type="evidence" value="ECO:0007669"/>
    <property type="project" value="InterPro"/>
</dbReference>
<dbReference type="GO" id="GO:1990904">
    <property type="term" value="C:ribonucleoprotein complex"/>
    <property type="evidence" value="ECO:0007669"/>
    <property type="project" value="UniProtKB-KW"/>
</dbReference>
<dbReference type="Pfam" id="PF00240">
    <property type="entry name" value="ubiquitin"/>
    <property type="match status" value="1"/>
</dbReference>
<keyword evidence="8" id="KW-1017">Isopeptide bond</keyword>
<dbReference type="GO" id="GO:0003735">
    <property type="term" value="F:structural constituent of ribosome"/>
    <property type="evidence" value="ECO:0007669"/>
    <property type="project" value="InterPro"/>
</dbReference>
<evidence type="ECO:0000256" key="8">
    <source>
        <dbReference type="ARBA" id="ARBA00022499"/>
    </source>
</evidence>
<dbReference type="GO" id="GO:0016567">
    <property type="term" value="P:protein ubiquitination"/>
    <property type="evidence" value="ECO:0007669"/>
    <property type="project" value="UniProtKB-ARBA"/>
</dbReference>
<evidence type="ECO:0000256" key="9">
    <source>
        <dbReference type="ARBA" id="ARBA00022723"/>
    </source>
</evidence>
<proteinExistence type="inferred from homology"/>
<dbReference type="Gene3D" id="3.10.20.90">
    <property type="entry name" value="Phosphatidylinositol 3-kinase Catalytic Subunit, Chain A, domain 1"/>
    <property type="match status" value="1"/>
</dbReference>
<comment type="similarity">
    <text evidence="4">Belongs to the RRN7/TAF1B family.</text>
</comment>
<dbReference type="PROSITE" id="PS50053">
    <property type="entry name" value="UBIQUITIN_2"/>
    <property type="match status" value="1"/>
</dbReference>
<evidence type="ECO:0000256" key="18">
    <source>
        <dbReference type="ARBA" id="ARBA00035124"/>
    </source>
</evidence>
<evidence type="ECO:0000256" key="14">
    <source>
        <dbReference type="ARBA" id="ARBA00023125"/>
    </source>
</evidence>
<evidence type="ECO:0000256" key="13">
    <source>
        <dbReference type="ARBA" id="ARBA00023015"/>
    </source>
</evidence>
<dbReference type="GO" id="GO:0001164">
    <property type="term" value="F:RNA polymerase I core promoter sequence-specific DNA binding"/>
    <property type="evidence" value="ECO:0007669"/>
    <property type="project" value="InterPro"/>
</dbReference>
<evidence type="ECO:0000256" key="10">
    <source>
        <dbReference type="ARBA" id="ARBA00022771"/>
    </source>
</evidence>
<comment type="similarity">
    <text evidence="6">In the C-terminal section; belongs to the eukaryotic ribosomal protein eL40 family.</text>
</comment>
<dbReference type="GO" id="GO:0008270">
    <property type="term" value="F:zinc ion binding"/>
    <property type="evidence" value="ECO:0007669"/>
    <property type="project" value="UniProtKB-KW"/>
</dbReference>
<dbReference type="GO" id="GO:0070860">
    <property type="term" value="C:RNA polymerase I core factor complex"/>
    <property type="evidence" value="ECO:0007669"/>
    <property type="project" value="InterPro"/>
</dbReference>
<dbReference type="Pfam" id="PF20644">
    <property type="entry name" value="Rrn7_cyclin_N"/>
    <property type="match status" value="1"/>
</dbReference>
<dbReference type="SMART" id="SM01377">
    <property type="entry name" value="Ribosomal_L40e"/>
    <property type="match status" value="1"/>
</dbReference>
<evidence type="ECO:0000256" key="17">
    <source>
        <dbReference type="ARBA" id="ARBA00023274"/>
    </source>
</evidence>
<dbReference type="InterPro" id="IPR033599">
    <property type="entry name" value="TAF1B/Rrn7"/>
</dbReference>
<evidence type="ECO:0000256" key="15">
    <source>
        <dbReference type="ARBA" id="ARBA00023163"/>
    </source>
</evidence>
<gene>
    <name evidence="22" type="ORF">A0O28_0010860</name>
</gene>
<evidence type="ECO:0000256" key="3">
    <source>
        <dbReference type="ARBA" id="ARBA00004604"/>
    </source>
</evidence>
<dbReference type="PANTHER" id="PTHR31576">
    <property type="entry name" value="TATA BOX-BINDING PROTEIN-ASSOCIATED FACTOR RNA POLYMERASE I SUBUNIT B"/>
    <property type="match status" value="1"/>
</dbReference>
<comment type="function">
    <text evidence="19">Component of the ribosome, a large ribonucleoprotein complex responsible for the synthesis of proteins in the cell. The small ribosomal subunit (SSU) binds messenger RNAs (mRNAs) and translates the encoded message by selecting cognate aminoacyl-transfer RNA (tRNA) molecules. The large subunit (LSU) contains the ribosomal catalytic site termed the peptidyl transferase center (PTC), which catalyzes the formation of peptide bonds, thereby polymerizing the amino acids delivered by tRNAs into a polypeptide chain. The nascent polypeptides leave the ribosome through a tunnel in the LSU and interact with protein factors that function in enzymatic processing, targeting, and the membrane insertion of nascent chains at the exit of the ribosomal tunnel. eL40 is essential for translation of a subset of cellular transcripts, including stress response transcripts, such as DDR2.</text>
</comment>
<sequence length="661" mass="75570">MEGPGEVRRMPRGERCPECGSQRWYLQDGLRFCARGHQIEGFIQFDLGDIEDSGKMGAVSRREKAPRDRGKRAPTLTGQAGRDLYLEALQLIIRSQVAWLINEKGHREELETVVRDLWDLRIRGSNSGIGDDAQGDDEDLAVFSSQPSQDSSSSKWHPQSRKQSWDPELGLRWPLPRVPDTLAICYLGCVLLRIPTHLGEIIRWARSGSIPYKKCYQHLPQEMRDRMPASYIRVLKLPFRSSIEGDEIHRVVMDLVLSYDFNYGLVFPEINHVPQLIQFAKELALPIDAIITARRLASLLGYQFRFPTEKLSNPRLDYPEIRLMALLIVATKLYFPLADTTSSSRLQNANFLQIPTLDWERWRQGRSNLPTQRDTKTTKFDFDKVTPSQVVSMEEDELDAYFAHVSSLIDTTSDNPITKFFPVEESSTSTTQLEDVSTKDIDDAAKNLLNQTLEYNRFKATKSENTLPSMPRYEAFRNVDHLSETATELYTAAGLVVGASLETITDAIYRIERTMVVWQNKNRTEDPNFCYMTVQIFVKTLTGKTITLEVESSDTIDNVKSKIQDKEGIPPDQQRLIFAGKQLEDGRTLSDYNIQKESTLHLVLRLRGGVIEPSLKVLASKFNCDKMICRKCYARLPPRATNCRKRKCGHTNQLRPKKKLK</sequence>
<comment type="subcellular location">
    <subcellularLocation>
        <location evidence="2">Cytoplasm</location>
    </subcellularLocation>
    <subcellularLocation>
        <location evidence="3">Nucleus</location>
        <location evidence="3">Nucleolus</location>
    </subcellularLocation>
</comment>
<dbReference type="GO" id="GO:0000055">
    <property type="term" value="P:ribosomal large subunit export from nucleus"/>
    <property type="evidence" value="ECO:0007669"/>
    <property type="project" value="UniProtKB-ARBA"/>
</dbReference>
<evidence type="ECO:0000256" key="20">
    <source>
        <dbReference type="SAM" id="MobiDB-lite"/>
    </source>
</evidence>
<dbReference type="InterPro" id="IPR019956">
    <property type="entry name" value="Ubiquitin_dom"/>
</dbReference>
<dbReference type="Proteomes" id="UP000191004">
    <property type="component" value="Unassembled WGS sequence"/>
</dbReference>
<dbReference type="InterPro" id="IPR048538">
    <property type="entry name" value="Rrn7_cyclin_C"/>
</dbReference>
<dbReference type="CDD" id="cd01803">
    <property type="entry name" value="Ubl_ubiquitin"/>
    <property type="match status" value="1"/>
</dbReference>
<dbReference type="InterPro" id="IPR048540">
    <property type="entry name" value="Rrn7_cyclin_N"/>
</dbReference>
<comment type="subunit">
    <text evidence="18">Part of the 60S ribosomal subunit.</text>
</comment>
<keyword evidence="17" id="KW-0687">Ribonucleoprotein</keyword>
<comment type="similarity">
    <text evidence="5">In the N-terminal section; belongs to the ubiquitin family.</text>
</comment>
<evidence type="ECO:0000256" key="6">
    <source>
        <dbReference type="ARBA" id="ARBA00010570"/>
    </source>
</evidence>